<dbReference type="EMBL" id="MH426725">
    <property type="protein sequence ID" value="AXN57341.1"/>
    <property type="molecule type" value="Genomic_DNA"/>
</dbReference>
<dbReference type="Proteomes" id="UP000257815">
    <property type="component" value="Segment"/>
</dbReference>
<proteinExistence type="predicted"/>
<reference evidence="2" key="1">
    <citation type="submission" date="2018-06" db="EMBL/GenBank/DDBJ databases">
        <authorList>
            <person name="Sharma R."/>
            <person name="Ke K."/>
            <person name="Breakwell D.P."/>
            <person name="Hope S."/>
            <person name="Grose J.H."/>
        </authorList>
    </citation>
    <scope>NUCLEOTIDE SEQUENCE [LARGE SCALE GENOMIC DNA]</scope>
</reference>
<evidence type="ECO:0000313" key="2">
    <source>
        <dbReference type="Proteomes" id="UP000257815"/>
    </source>
</evidence>
<organism evidence="1 2">
    <name type="scientific">Erwinia phage SunLIRen</name>
    <dbReference type="NCBI Taxonomy" id="2267654"/>
    <lineage>
        <taxon>Viruses</taxon>
        <taxon>Duplodnaviria</taxon>
        <taxon>Heunggongvirae</taxon>
        <taxon>Uroviricota</taxon>
        <taxon>Caudoviricetes</taxon>
        <taxon>Andersonviridae</taxon>
        <taxon>Ounavirinae</taxon>
        <taxon>Kolesnikvirus</taxon>
        <taxon>Kolesnikvirus Ea214</taxon>
    </lineage>
</organism>
<accession>A0A346FHR1</accession>
<sequence length="138" mass="15550">MILSPKTFSRSLVASNDSKAAERFSAQELVKVARQFLATFKDNRERFAANVLNLTKSVENVEFTQGVIAEIDDIMKRGTNYAMNESKAFEFAVKTVLVCDYGFTNIVSHGISDALWKDSENRKFMLDLKSDFLAQSGY</sequence>
<name>A0A346FHR1_9CAUD</name>
<gene>
    <name evidence="1" type="ORF">SUNLIREN_19</name>
</gene>
<evidence type="ECO:0000313" key="1">
    <source>
        <dbReference type="EMBL" id="AXN57341.1"/>
    </source>
</evidence>
<protein>
    <submittedName>
        <fullName evidence="1">Uncharacterized protein</fullName>
    </submittedName>
</protein>